<evidence type="ECO:0000313" key="6">
    <source>
        <dbReference type="EMBL" id="REK72084.1"/>
    </source>
</evidence>
<dbReference type="OrthoDB" id="8399956at2"/>
<name>A0A371P7Y3_9ACTN</name>
<evidence type="ECO:0000256" key="3">
    <source>
        <dbReference type="ARBA" id="ARBA00023315"/>
    </source>
</evidence>
<dbReference type="EMBL" id="QUBR01000001">
    <property type="protein sequence ID" value="REK72084.1"/>
    <property type="molecule type" value="Genomic_DNA"/>
</dbReference>
<feature type="active site" description="Proton acceptor; via carboxylate" evidence="4">
    <location>
        <position position="432"/>
    </location>
</feature>
<dbReference type="InterPro" id="IPR016181">
    <property type="entry name" value="Acyl_CoA_acyltransferase"/>
</dbReference>
<dbReference type="Proteomes" id="UP000265581">
    <property type="component" value="Unassembled WGS sequence"/>
</dbReference>
<dbReference type="InterPro" id="IPR022902">
    <property type="entry name" value="NAcTrfase_Eis"/>
</dbReference>
<keyword evidence="2 4" id="KW-0808">Transferase</keyword>
<feature type="binding site" evidence="4">
    <location>
        <begin position="118"/>
        <end position="123"/>
    </location>
    <ligand>
        <name>acetyl-CoA</name>
        <dbReference type="ChEBI" id="CHEBI:57288"/>
    </ligand>
</feature>
<evidence type="ECO:0000259" key="5">
    <source>
        <dbReference type="PROSITE" id="PS51186"/>
    </source>
</evidence>
<gene>
    <name evidence="6" type="ORF">DX116_00045</name>
</gene>
<sequence>MTSSHLDLPIDETSRARLAEQGLDLRVVDTSDAAEHTAWSDAVNRGFLGPAAPAEQTEARRAHVQHDRLVGVYDPTAAVPAEPVATTHCWPAELTLPGARTVTSWAISGVTVSQTHRRRGIARALIEAELRTAVSLGLPIAMLTVSESTIYARFGFSPAALARNLTVSTRRVRWTGPEPTGRVHHVTPEQLRDQGHPIVERVRATLPGDVGYAATSNFWLRQIGLGIGDDNAKNLRLVRYDDIAGTPQGFAVYQLVEDEADFSNHTLKLHTLVAATTDAYAGLWRFVLEMDLVATVTAHLRPVDEPLRWMIDDFRAVHVDEVDHLWVRVLDVATSLRSRTYAAPGRVVLRVDDPLGLAAGTFALDVDAAGQATVAVTDDAPDATVTVNALGSLLLGGVSARTLTAAGSVSGDAERLDEMFRSPVEPFLSTWF</sequence>
<dbReference type="Pfam" id="PF13527">
    <property type="entry name" value="Acetyltransf_9"/>
    <property type="match status" value="1"/>
</dbReference>
<comment type="similarity">
    <text evidence="1 4">Belongs to the acetyltransferase Eis family.</text>
</comment>
<accession>A0A371P7Y3</accession>
<dbReference type="SUPFAM" id="SSF55729">
    <property type="entry name" value="Acyl-CoA N-acyltransferases (Nat)"/>
    <property type="match status" value="1"/>
</dbReference>
<proteinExistence type="inferred from homology"/>
<dbReference type="Gene3D" id="3.40.630.30">
    <property type="match status" value="2"/>
</dbReference>
<dbReference type="PROSITE" id="PS51186">
    <property type="entry name" value="GNAT"/>
    <property type="match status" value="1"/>
</dbReference>
<evidence type="ECO:0000256" key="2">
    <source>
        <dbReference type="ARBA" id="ARBA00022679"/>
    </source>
</evidence>
<dbReference type="InterPro" id="IPR051554">
    <property type="entry name" value="Acetyltransferase_Eis"/>
</dbReference>
<dbReference type="Pfam" id="PF13530">
    <property type="entry name" value="SCP2_2"/>
    <property type="match status" value="1"/>
</dbReference>
<reference evidence="6 7" key="1">
    <citation type="submission" date="2018-08" db="EMBL/GenBank/DDBJ databases">
        <title>Aeromicrobium sp. M2KJ-4, whole genome shotgun sequence.</title>
        <authorList>
            <person name="Tuo L."/>
        </authorList>
    </citation>
    <scope>NUCLEOTIDE SEQUENCE [LARGE SCALE GENOMIC DNA]</scope>
    <source>
        <strain evidence="6 7">M2KJ-4</strain>
    </source>
</reference>
<keyword evidence="3 4" id="KW-0012">Acyltransferase</keyword>
<protein>
    <submittedName>
        <fullName evidence="6">GNAT family N-acetyltransferase</fullName>
    </submittedName>
</protein>
<comment type="caution">
    <text evidence="6">The sequence shown here is derived from an EMBL/GenBank/DDBJ whole genome shotgun (WGS) entry which is preliminary data.</text>
</comment>
<dbReference type="HAMAP" id="MF_01812">
    <property type="entry name" value="Eis"/>
    <property type="match status" value="1"/>
</dbReference>
<feature type="binding site" evidence="4">
    <location>
        <begin position="146"/>
        <end position="147"/>
    </location>
    <ligand>
        <name>acetyl-CoA</name>
        <dbReference type="ChEBI" id="CHEBI:57288"/>
    </ligand>
</feature>
<feature type="active site" description="Proton donor" evidence="4">
    <location>
        <position position="151"/>
    </location>
</feature>
<feature type="binding site" evidence="4">
    <location>
        <begin position="110"/>
        <end position="112"/>
    </location>
    <ligand>
        <name>acetyl-CoA</name>
        <dbReference type="ChEBI" id="CHEBI:57288"/>
    </ligand>
</feature>
<dbReference type="RefSeq" id="WP_119702219.1">
    <property type="nucleotide sequence ID" value="NZ_JBHSOI010000001.1"/>
</dbReference>
<dbReference type="PANTHER" id="PTHR37817:SF1">
    <property type="entry name" value="N-ACETYLTRANSFERASE EIS"/>
    <property type="match status" value="1"/>
</dbReference>
<comment type="subunit">
    <text evidence="4">Homohexamer; trimer of dimers.</text>
</comment>
<organism evidence="6 7">
    <name type="scientific">Aeromicrobium endophyticum</name>
    <dbReference type="NCBI Taxonomy" id="2292704"/>
    <lineage>
        <taxon>Bacteria</taxon>
        <taxon>Bacillati</taxon>
        <taxon>Actinomycetota</taxon>
        <taxon>Actinomycetes</taxon>
        <taxon>Propionibacteriales</taxon>
        <taxon>Nocardioidaceae</taxon>
        <taxon>Aeromicrobium</taxon>
    </lineage>
</organism>
<evidence type="ECO:0000256" key="4">
    <source>
        <dbReference type="HAMAP-Rule" id="MF_01812"/>
    </source>
</evidence>
<evidence type="ECO:0000313" key="7">
    <source>
        <dbReference type="Proteomes" id="UP000265581"/>
    </source>
</evidence>
<keyword evidence="7" id="KW-1185">Reference proteome</keyword>
<dbReference type="PANTHER" id="PTHR37817">
    <property type="entry name" value="N-ACETYLTRANSFERASE EIS"/>
    <property type="match status" value="1"/>
</dbReference>
<evidence type="ECO:0000256" key="1">
    <source>
        <dbReference type="ARBA" id="ARBA00009213"/>
    </source>
</evidence>
<dbReference type="CDD" id="cd04301">
    <property type="entry name" value="NAT_SF"/>
    <property type="match status" value="1"/>
</dbReference>
<dbReference type="SUPFAM" id="SSF55718">
    <property type="entry name" value="SCP-like"/>
    <property type="match status" value="1"/>
</dbReference>
<dbReference type="InterPro" id="IPR025559">
    <property type="entry name" value="Eis_dom"/>
</dbReference>
<dbReference type="Gene3D" id="3.30.1050.10">
    <property type="entry name" value="SCP2 sterol-binding domain"/>
    <property type="match status" value="1"/>
</dbReference>
<dbReference type="InterPro" id="IPR036527">
    <property type="entry name" value="SCP2_sterol-bd_dom_sf"/>
</dbReference>
<feature type="domain" description="N-acetyltransferase" evidence="5">
    <location>
        <begin position="23"/>
        <end position="177"/>
    </location>
</feature>
<dbReference type="InterPro" id="IPR000182">
    <property type="entry name" value="GNAT_dom"/>
</dbReference>
<dbReference type="GO" id="GO:0030649">
    <property type="term" value="P:aminoglycoside antibiotic catabolic process"/>
    <property type="evidence" value="ECO:0007669"/>
    <property type="project" value="TreeGrafter"/>
</dbReference>
<dbReference type="AlphaFoldDB" id="A0A371P7Y3"/>
<dbReference type="InterPro" id="IPR041380">
    <property type="entry name" value="Acetyltransf_17"/>
</dbReference>
<dbReference type="Pfam" id="PF17668">
    <property type="entry name" value="Acetyltransf_17"/>
    <property type="match status" value="1"/>
</dbReference>
<dbReference type="GO" id="GO:0034069">
    <property type="term" value="F:aminoglycoside N-acetyltransferase activity"/>
    <property type="evidence" value="ECO:0007669"/>
    <property type="project" value="TreeGrafter"/>
</dbReference>